<gene>
    <name evidence="1" type="ORF">CBW42_04325</name>
</gene>
<accession>A0A252F4Y3</accession>
<dbReference type="RefSeq" id="WP_087018132.1">
    <property type="nucleotide sequence ID" value="NZ_NHOC01000004.1"/>
</dbReference>
<protein>
    <submittedName>
        <fullName evidence="1">Uncharacterized protein</fullName>
    </submittedName>
</protein>
<reference evidence="1 2" key="1">
    <citation type="submission" date="2017-05" db="EMBL/GenBank/DDBJ databases">
        <title>Butyricicoccus porcorum sp. nov. a butyrate-producing bacterium from the swine intestinal tract.</title>
        <authorList>
            <person name="Trachsel J."/>
            <person name="Humphrey S."/>
            <person name="Allen H.K."/>
        </authorList>
    </citation>
    <scope>NUCLEOTIDE SEQUENCE [LARGE SCALE GENOMIC DNA]</scope>
    <source>
        <strain evidence="1">BB10</strain>
    </source>
</reference>
<comment type="caution">
    <text evidence="1">The sequence shown here is derived from an EMBL/GenBank/DDBJ whole genome shotgun (WGS) entry which is preliminary data.</text>
</comment>
<name>A0A252F4Y3_9FIRM</name>
<keyword evidence="2" id="KW-1185">Reference proteome</keyword>
<sequence length="182" mass="21645">MINTFLEPPTLIVTSPTDHRKKTTVWTINEVEAVEKRPEFVKRKKQYCKYLSTVELHKKSQSEMLEKTQQYINHIQIPDYTYEGVIDMVTRTHKGARIKSLKQFAVNQLRHDVDGYDDWARMYANKEKSFVYYAMVKVAILRKIAKRYPFLAAECTRQERVFMRRKMIVSQEIVNQMIALSF</sequence>
<evidence type="ECO:0000313" key="1">
    <source>
        <dbReference type="EMBL" id="OUM20829.1"/>
    </source>
</evidence>
<dbReference type="Proteomes" id="UP000194903">
    <property type="component" value="Unassembled WGS sequence"/>
</dbReference>
<organism evidence="1 2">
    <name type="scientific">Butyricicoccus porcorum</name>
    <dbReference type="NCBI Taxonomy" id="1945634"/>
    <lineage>
        <taxon>Bacteria</taxon>
        <taxon>Bacillati</taxon>
        <taxon>Bacillota</taxon>
        <taxon>Clostridia</taxon>
        <taxon>Eubacteriales</taxon>
        <taxon>Butyricicoccaceae</taxon>
        <taxon>Butyricicoccus</taxon>
    </lineage>
</organism>
<dbReference type="EMBL" id="NHOC01000004">
    <property type="protein sequence ID" value="OUM20829.1"/>
    <property type="molecule type" value="Genomic_DNA"/>
</dbReference>
<evidence type="ECO:0000313" key="2">
    <source>
        <dbReference type="Proteomes" id="UP000194903"/>
    </source>
</evidence>
<proteinExistence type="predicted"/>
<dbReference type="AlphaFoldDB" id="A0A252F4Y3"/>